<comment type="caution">
    <text evidence="8">The sequence shown here is derived from an EMBL/GenBank/DDBJ whole genome shotgun (WGS) entry which is preliminary data.</text>
</comment>
<gene>
    <name evidence="8" type="ORF">A2744_02305</name>
</gene>
<sequence length="151" mass="17864">MSFFSAIRGYLNQRPTFKQFIKFCFVGSAAAVIHFFILYSLTEWLNFWYLYSNALGFMVSVTFNFFSNKFWTFRSKEWGTAAFSQLLKFIVVLVSGLLITTGIIYALTEWLYLDYRWSWVIATGAVTFWNYLINRFWTFKVKNSSALIKSR</sequence>
<dbReference type="AlphaFoldDB" id="A0A1G1XZN7"/>
<evidence type="ECO:0000256" key="2">
    <source>
        <dbReference type="ARBA" id="ARBA00009399"/>
    </source>
</evidence>
<keyword evidence="5 6" id="KW-0472">Membrane</keyword>
<dbReference type="GO" id="GO:0000271">
    <property type="term" value="P:polysaccharide biosynthetic process"/>
    <property type="evidence" value="ECO:0007669"/>
    <property type="project" value="InterPro"/>
</dbReference>
<name>A0A1G1XZN7_9BACT</name>
<dbReference type="STRING" id="1797535.A2744_02305"/>
<evidence type="ECO:0000313" key="8">
    <source>
        <dbReference type="EMBL" id="OGY45498.1"/>
    </source>
</evidence>
<feature type="transmembrane region" description="Helical" evidence="6">
    <location>
        <begin position="117"/>
        <end position="133"/>
    </location>
</feature>
<protein>
    <recommendedName>
        <fullName evidence="7">GtrA/DPMS transmembrane domain-containing protein</fullName>
    </recommendedName>
</protein>
<dbReference type="Proteomes" id="UP000178240">
    <property type="component" value="Unassembled WGS sequence"/>
</dbReference>
<comment type="subcellular location">
    <subcellularLocation>
        <location evidence="1">Membrane</location>
        <topology evidence="1">Multi-pass membrane protein</topology>
    </subcellularLocation>
</comment>
<evidence type="ECO:0000313" key="9">
    <source>
        <dbReference type="Proteomes" id="UP000178240"/>
    </source>
</evidence>
<dbReference type="Pfam" id="PF04138">
    <property type="entry name" value="GtrA_DPMS_TM"/>
    <property type="match status" value="1"/>
</dbReference>
<evidence type="ECO:0000256" key="1">
    <source>
        <dbReference type="ARBA" id="ARBA00004141"/>
    </source>
</evidence>
<evidence type="ECO:0000259" key="7">
    <source>
        <dbReference type="Pfam" id="PF04138"/>
    </source>
</evidence>
<dbReference type="InterPro" id="IPR007267">
    <property type="entry name" value="GtrA_DPMS_TM"/>
</dbReference>
<keyword evidence="3 6" id="KW-0812">Transmembrane</keyword>
<comment type="similarity">
    <text evidence="2">Belongs to the GtrA family.</text>
</comment>
<evidence type="ECO:0000256" key="4">
    <source>
        <dbReference type="ARBA" id="ARBA00022989"/>
    </source>
</evidence>
<proteinExistence type="inferred from homology"/>
<dbReference type="InterPro" id="IPR051401">
    <property type="entry name" value="GtrA_CellWall_Glycosyl"/>
</dbReference>
<dbReference type="PANTHER" id="PTHR38459">
    <property type="entry name" value="PROPHAGE BACTOPRENOL-LINKED GLUCOSE TRANSLOCASE HOMOLOG"/>
    <property type="match status" value="1"/>
</dbReference>
<feature type="transmembrane region" description="Helical" evidence="6">
    <location>
        <begin position="86"/>
        <end position="105"/>
    </location>
</feature>
<dbReference type="GO" id="GO:0005886">
    <property type="term" value="C:plasma membrane"/>
    <property type="evidence" value="ECO:0007669"/>
    <property type="project" value="TreeGrafter"/>
</dbReference>
<dbReference type="EMBL" id="MHIE01000019">
    <property type="protein sequence ID" value="OGY45498.1"/>
    <property type="molecule type" value="Genomic_DNA"/>
</dbReference>
<feature type="transmembrane region" description="Helical" evidence="6">
    <location>
        <begin position="20"/>
        <end position="41"/>
    </location>
</feature>
<dbReference type="PANTHER" id="PTHR38459:SF1">
    <property type="entry name" value="PROPHAGE BACTOPRENOL-LINKED GLUCOSE TRANSLOCASE HOMOLOG"/>
    <property type="match status" value="1"/>
</dbReference>
<evidence type="ECO:0000256" key="3">
    <source>
        <dbReference type="ARBA" id="ARBA00022692"/>
    </source>
</evidence>
<accession>A0A1G1XZN7</accession>
<keyword evidence="4 6" id="KW-1133">Transmembrane helix</keyword>
<feature type="transmembrane region" description="Helical" evidence="6">
    <location>
        <begin position="47"/>
        <end position="66"/>
    </location>
</feature>
<feature type="domain" description="GtrA/DPMS transmembrane" evidence="7">
    <location>
        <begin position="22"/>
        <end position="139"/>
    </location>
</feature>
<organism evidence="8 9">
    <name type="scientific">Candidatus Buchananbacteria bacterium RIFCSPHIGHO2_01_FULL_44_11</name>
    <dbReference type="NCBI Taxonomy" id="1797535"/>
    <lineage>
        <taxon>Bacteria</taxon>
        <taxon>Candidatus Buchananiibacteriota</taxon>
    </lineage>
</organism>
<reference evidence="8 9" key="1">
    <citation type="journal article" date="2016" name="Nat. Commun.">
        <title>Thousands of microbial genomes shed light on interconnected biogeochemical processes in an aquifer system.</title>
        <authorList>
            <person name="Anantharaman K."/>
            <person name="Brown C.T."/>
            <person name="Hug L.A."/>
            <person name="Sharon I."/>
            <person name="Castelle C.J."/>
            <person name="Probst A.J."/>
            <person name="Thomas B.C."/>
            <person name="Singh A."/>
            <person name="Wilkins M.J."/>
            <person name="Karaoz U."/>
            <person name="Brodie E.L."/>
            <person name="Williams K.H."/>
            <person name="Hubbard S.S."/>
            <person name="Banfield J.F."/>
        </authorList>
    </citation>
    <scope>NUCLEOTIDE SEQUENCE [LARGE SCALE GENOMIC DNA]</scope>
</reference>
<evidence type="ECO:0000256" key="6">
    <source>
        <dbReference type="SAM" id="Phobius"/>
    </source>
</evidence>
<evidence type="ECO:0000256" key="5">
    <source>
        <dbReference type="ARBA" id="ARBA00023136"/>
    </source>
</evidence>